<dbReference type="SUPFAM" id="SSF52047">
    <property type="entry name" value="RNI-like"/>
    <property type="match status" value="1"/>
</dbReference>
<sequence>MLGKVVSDQQEPSLAKHVRRLTLNVDDLLDDLTRAEWQCCPMHASRATSNRLPAADEERVSILQKTLVCRRRWRVDLFSAILDKFAMLEDVDVRVRFPADSALLPESVAQTLEADVVATITDVVFVVLPSKLLTMKSLIIKSCPESTWQRVSRGDLTGLRGSLGSLIAASSLLKLQVEIWIPYADRYAGPYQPETPCPGAHRLNTISFQSLQELHLNFAVRIGDRTIPAQRAPVEQCRALLSSNFQSLRVLSLNGFWFDDQQQLSTFLVRSTPELRSITLGCTTLQRGLWWDFLTSLRDCPHLDRVRLVGPVLRDASSLSWRLTPKEIDPRPLDFGDSVTHKELEDYATRRSEIDPRHRLRPDIERIIVWGAPHEVAL</sequence>
<dbReference type="VEuPathDB" id="FungiDB:AB675_630"/>
<keyword evidence="2" id="KW-1185">Reference proteome</keyword>
<dbReference type="AlphaFoldDB" id="A0A0N1HBK9"/>
<dbReference type="InterPro" id="IPR032675">
    <property type="entry name" value="LRR_dom_sf"/>
</dbReference>
<protein>
    <submittedName>
        <fullName evidence="1">Uncharacterized protein</fullName>
    </submittedName>
</protein>
<reference evidence="1 2" key="1">
    <citation type="submission" date="2015-06" db="EMBL/GenBank/DDBJ databases">
        <title>Draft genome of the ant-associated black yeast Phialophora attae CBS 131958.</title>
        <authorList>
            <person name="Moreno L.F."/>
            <person name="Stielow B.J."/>
            <person name="de Hoog S."/>
            <person name="Vicente V.A."/>
            <person name="Weiss V.A."/>
            <person name="de Vries M."/>
            <person name="Cruz L.M."/>
            <person name="Souza E.M."/>
        </authorList>
    </citation>
    <scope>NUCLEOTIDE SEQUENCE [LARGE SCALE GENOMIC DNA]</scope>
    <source>
        <strain evidence="1 2">CBS 131958</strain>
    </source>
</reference>
<dbReference type="GeneID" id="28738461"/>
<dbReference type="Gene3D" id="3.80.10.10">
    <property type="entry name" value="Ribonuclease Inhibitor"/>
    <property type="match status" value="1"/>
</dbReference>
<gene>
    <name evidence="1" type="ORF">AB675_630</name>
</gene>
<dbReference type="RefSeq" id="XP_018006060.1">
    <property type="nucleotide sequence ID" value="XM_018146592.1"/>
</dbReference>
<organism evidence="1 2">
    <name type="scientific">Cyphellophora attinorum</name>
    <dbReference type="NCBI Taxonomy" id="1664694"/>
    <lineage>
        <taxon>Eukaryota</taxon>
        <taxon>Fungi</taxon>
        <taxon>Dikarya</taxon>
        <taxon>Ascomycota</taxon>
        <taxon>Pezizomycotina</taxon>
        <taxon>Eurotiomycetes</taxon>
        <taxon>Chaetothyriomycetidae</taxon>
        <taxon>Chaetothyriales</taxon>
        <taxon>Cyphellophoraceae</taxon>
        <taxon>Cyphellophora</taxon>
    </lineage>
</organism>
<dbReference type="EMBL" id="LFJN01000001">
    <property type="protein sequence ID" value="KPI46097.1"/>
    <property type="molecule type" value="Genomic_DNA"/>
</dbReference>
<evidence type="ECO:0000313" key="2">
    <source>
        <dbReference type="Proteomes" id="UP000038010"/>
    </source>
</evidence>
<comment type="caution">
    <text evidence="1">The sequence shown here is derived from an EMBL/GenBank/DDBJ whole genome shotgun (WGS) entry which is preliminary data.</text>
</comment>
<evidence type="ECO:0000313" key="1">
    <source>
        <dbReference type="EMBL" id="KPI46097.1"/>
    </source>
</evidence>
<name>A0A0N1HBK9_9EURO</name>
<dbReference type="Proteomes" id="UP000038010">
    <property type="component" value="Unassembled WGS sequence"/>
</dbReference>
<accession>A0A0N1HBK9</accession>
<proteinExistence type="predicted"/>